<evidence type="ECO:0000313" key="2">
    <source>
        <dbReference type="EMBL" id="MDF3293253.1"/>
    </source>
</evidence>
<dbReference type="EMBL" id="JARJBC010000024">
    <property type="protein sequence ID" value="MDF3293253.1"/>
    <property type="molecule type" value="Genomic_DNA"/>
</dbReference>
<accession>A0ABT5ZTU3</accession>
<name>A0ABT5ZTU3_9ACTN</name>
<organism evidence="2 3">
    <name type="scientific">Streptomyces silvisoli</name>
    <dbReference type="NCBI Taxonomy" id="3034235"/>
    <lineage>
        <taxon>Bacteria</taxon>
        <taxon>Bacillati</taxon>
        <taxon>Actinomycetota</taxon>
        <taxon>Actinomycetes</taxon>
        <taxon>Kitasatosporales</taxon>
        <taxon>Streptomycetaceae</taxon>
        <taxon>Streptomyces</taxon>
    </lineage>
</organism>
<dbReference type="Pfam" id="PF18936">
    <property type="entry name" value="DUF5684"/>
    <property type="match status" value="1"/>
</dbReference>
<protein>
    <submittedName>
        <fullName evidence="2">DUF5684 domain-containing protein</fullName>
    </submittedName>
</protein>
<evidence type="ECO:0000256" key="1">
    <source>
        <dbReference type="SAM" id="Phobius"/>
    </source>
</evidence>
<feature type="transmembrane region" description="Helical" evidence="1">
    <location>
        <begin position="12"/>
        <end position="32"/>
    </location>
</feature>
<keyword evidence="3" id="KW-1185">Reference proteome</keyword>
<dbReference type="RefSeq" id="WP_276096192.1">
    <property type="nucleotide sequence ID" value="NZ_JARJBC010000024.1"/>
</dbReference>
<dbReference type="Proteomes" id="UP001216579">
    <property type="component" value="Unassembled WGS sequence"/>
</dbReference>
<proteinExistence type="predicted"/>
<keyword evidence="1" id="KW-0472">Membrane</keyword>
<keyword evidence="1" id="KW-0812">Transmembrane</keyword>
<evidence type="ECO:0000313" key="3">
    <source>
        <dbReference type="Proteomes" id="UP001216579"/>
    </source>
</evidence>
<gene>
    <name evidence="2" type="ORF">P3G67_29395</name>
</gene>
<keyword evidence="1" id="KW-1133">Transmembrane helix</keyword>
<comment type="caution">
    <text evidence="2">The sequence shown here is derived from an EMBL/GenBank/DDBJ whole genome shotgun (WGS) entry which is preliminary data.</text>
</comment>
<feature type="transmembrane region" description="Helical" evidence="1">
    <location>
        <begin position="95"/>
        <end position="116"/>
    </location>
</feature>
<dbReference type="InterPro" id="IPR043739">
    <property type="entry name" value="DUF5684"/>
</dbReference>
<sequence length="122" mass="13173">MTKSGFEPVHIVVLIVALVVAVLEIAALWRALAKASRPGWGAIIPIYNLYLWLKVAGRPGWWLALYLVPGVNVIVHLVVSLDIARSFDKGTMFGVGLWLLPWIGVPVLGFGGARYVGANPTA</sequence>
<feature type="transmembrane region" description="Helical" evidence="1">
    <location>
        <begin position="61"/>
        <end position="83"/>
    </location>
</feature>
<reference evidence="2 3" key="1">
    <citation type="submission" date="2023-03" db="EMBL/GenBank/DDBJ databases">
        <title>Draft genome sequence of Streptomyces sp. RB6PN23 isolated from peat swamp forest in Thailand.</title>
        <authorList>
            <person name="Klaysubun C."/>
            <person name="Duangmal K."/>
        </authorList>
    </citation>
    <scope>NUCLEOTIDE SEQUENCE [LARGE SCALE GENOMIC DNA]</scope>
    <source>
        <strain evidence="2 3">RB6PN23</strain>
    </source>
</reference>